<evidence type="ECO:0000256" key="1">
    <source>
        <dbReference type="ARBA" id="ARBA00001974"/>
    </source>
</evidence>
<dbReference type="PANTHER" id="PTHR43557:SF2">
    <property type="entry name" value="RIESKE DOMAIN-CONTAINING PROTEIN-RELATED"/>
    <property type="match status" value="1"/>
</dbReference>
<dbReference type="RefSeq" id="WP_025354906.1">
    <property type="nucleotide sequence ID" value="NZ_CP007155.1"/>
</dbReference>
<dbReference type="PRINTS" id="PR00368">
    <property type="entry name" value="FADPNR"/>
</dbReference>
<evidence type="ECO:0000256" key="4">
    <source>
        <dbReference type="ARBA" id="ARBA00023002"/>
    </source>
</evidence>
<keyword evidence="3" id="KW-0274">FAD</keyword>
<dbReference type="InterPro" id="IPR028202">
    <property type="entry name" value="Reductase_C"/>
</dbReference>
<organism evidence="7 8">
    <name type="scientific">Kutzneria albida DSM 43870</name>
    <dbReference type="NCBI Taxonomy" id="1449976"/>
    <lineage>
        <taxon>Bacteria</taxon>
        <taxon>Bacillati</taxon>
        <taxon>Actinomycetota</taxon>
        <taxon>Actinomycetes</taxon>
        <taxon>Pseudonocardiales</taxon>
        <taxon>Pseudonocardiaceae</taxon>
        <taxon>Kutzneria</taxon>
    </lineage>
</organism>
<dbReference type="Gene3D" id="3.30.390.30">
    <property type="match status" value="1"/>
</dbReference>
<dbReference type="PRINTS" id="PR00411">
    <property type="entry name" value="PNDRDTASEI"/>
</dbReference>
<evidence type="ECO:0000259" key="5">
    <source>
        <dbReference type="Pfam" id="PF07992"/>
    </source>
</evidence>
<feature type="domain" description="Reductase C-terminal" evidence="6">
    <location>
        <begin position="318"/>
        <end position="390"/>
    </location>
</feature>
<evidence type="ECO:0000313" key="8">
    <source>
        <dbReference type="Proteomes" id="UP000019225"/>
    </source>
</evidence>
<dbReference type="Gene3D" id="3.50.50.60">
    <property type="entry name" value="FAD/NAD(P)-binding domain"/>
    <property type="match status" value="2"/>
</dbReference>
<dbReference type="SUPFAM" id="SSF55424">
    <property type="entry name" value="FAD/NAD-linked reductases, dimerisation (C-terminal) domain"/>
    <property type="match status" value="1"/>
</dbReference>
<dbReference type="InterPro" id="IPR036188">
    <property type="entry name" value="FAD/NAD-bd_sf"/>
</dbReference>
<dbReference type="PATRIC" id="fig|1449976.3.peg.1312"/>
<dbReference type="InterPro" id="IPR050446">
    <property type="entry name" value="FAD-oxidoreductase/Apoptosis"/>
</dbReference>
<feature type="domain" description="FAD/NAD(P)-binding" evidence="5">
    <location>
        <begin position="3"/>
        <end position="299"/>
    </location>
</feature>
<dbReference type="Proteomes" id="UP000019225">
    <property type="component" value="Chromosome"/>
</dbReference>
<reference evidence="7 8" key="1">
    <citation type="journal article" date="2014" name="BMC Genomics">
        <title>Complete genome sequence of producer of the glycopeptide antibiotic Aculeximycin Kutzneria albida DSM 43870T, a representative of minor genus of Pseudonocardiaceae.</title>
        <authorList>
            <person name="Rebets Y."/>
            <person name="Tokovenko B."/>
            <person name="Lushchyk I."/>
            <person name="Ruckert C."/>
            <person name="Zaburannyi N."/>
            <person name="Bechthold A."/>
            <person name="Kalinowski J."/>
            <person name="Luzhetskyy A."/>
        </authorList>
    </citation>
    <scope>NUCLEOTIDE SEQUENCE [LARGE SCALE GENOMIC DNA]</scope>
    <source>
        <strain evidence="7">DSM 43870</strain>
    </source>
</reference>
<keyword evidence="4" id="KW-0560">Oxidoreductase</keyword>
<dbReference type="Pfam" id="PF14759">
    <property type="entry name" value="Reductase_C"/>
    <property type="match status" value="1"/>
</dbReference>
<keyword evidence="2" id="KW-0285">Flavoprotein</keyword>
<name>W5W930_9PSEU</name>
<dbReference type="HOGENOM" id="CLU_003291_4_0_11"/>
<gene>
    <name evidence="7" type="ORF">KALB_1306</name>
</gene>
<comment type="cofactor">
    <cofactor evidence="1">
        <name>FAD</name>
        <dbReference type="ChEBI" id="CHEBI:57692"/>
    </cofactor>
</comment>
<evidence type="ECO:0000256" key="2">
    <source>
        <dbReference type="ARBA" id="ARBA00022630"/>
    </source>
</evidence>
<sequence>MEQITIVGASAAGLTAAETLRREGFTGELTLVGEEPHAPYDRPPLSKQVLAGQWEPERTQLRKAEQLDGLGARLLLGRRATGLDLAGRAVELDGGERVGFDGLVIATGVRPRRLPFGHDLLGVHVLRSLDDALALRTELAAGPRVVVIGAGFLGAEVAATARTLGLDVTMVDPLPVPMLRQLGAPVGKVVEAMHRDNGVRVLLGVAVTELVGSGGRVSGVRLSDGTLCEADCVLVAIGSVPATDWLTDSGLSLADGVLCDERCQAAPGVYAAGDVARWPNPHFGVPMRLEHRMNATEQGMAVARALLGAGEPFAPVPYFWTDQFDAKVQAYGVFPEGAGYTVLDGDMASREFTAAYHVDGVVTGVLGWNQPRQTRKLRQLVVDRATVPAAT</sequence>
<dbReference type="InterPro" id="IPR016156">
    <property type="entry name" value="FAD/NAD-linked_Rdtase_dimer_sf"/>
</dbReference>
<evidence type="ECO:0000256" key="3">
    <source>
        <dbReference type="ARBA" id="ARBA00022827"/>
    </source>
</evidence>
<evidence type="ECO:0000259" key="6">
    <source>
        <dbReference type="Pfam" id="PF14759"/>
    </source>
</evidence>
<protein>
    <submittedName>
        <fullName evidence="7">FAD-dependent pyridine nucleotide-disulfide oxidoreductase</fullName>
    </submittedName>
</protein>
<dbReference type="SUPFAM" id="SSF51905">
    <property type="entry name" value="FAD/NAD(P)-binding domain"/>
    <property type="match status" value="2"/>
</dbReference>
<dbReference type="PANTHER" id="PTHR43557">
    <property type="entry name" value="APOPTOSIS-INDUCING FACTOR 1"/>
    <property type="match status" value="1"/>
</dbReference>
<evidence type="ECO:0000313" key="7">
    <source>
        <dbReference type="EMBL" id="AHH94679.1"/>
    </source>
</evidence>
<dbReference type="KEGG" id="kal:KALB_1306"/>
<dbReference type="EMBL" id="CP007155">
    <property type="protein sequence ID" value="AHH94679.1"/>
    <property type="molecule type" value="Genomic_DNA"/>
</dbReference>
<dbReference type="AlphaFoldDB" id="W5W930"/>
<dbReference type="STRING" id="1449976.KALB_1306"/>
<accession>W5W930</accession>
<dbReference type="GO" id="GO:0005737">
    <property type="term" value="C:cytoplasm"/>
    <property type="evidence" value="ECO:0007669"/>
    <property type="project" value="TreeGrafter"/>
</dbReference>
<dbReference type="GO" id="GO:0016651">
    <property type="term" value="F:oxidoreductase activity, acting on NAD(P)H"/>
    <property type="evidence" value="ECO:0007669"/>
    <property type="project" value="TreeGrafter"/>
</dbReference>
<proteinExistence type="predicted"/>
<dbReference type="InterPro" id="IPR023753">
    <property type="entry name" value="FAD/NAD-binding_dom"/>
</dbReference>
<dbReference type="OrthoDB" id="4475657at2"/>
<keyword evidence="8" id="KW-1185">Reference proteome</keyword>
<dbReference type="eggNOG" id="COG0446">
    <property type="taxonomic scope" value="Bacteria"/>
</dbReference>
<dbReference type="Pfam" id="PF07992">
    <property type="entry name" value="Pyr_redox_2"/>
    <property type="match status" value="1"/>
</dbReference>